<protein>
    <submittedName>
        <fullName evidence="1">Uncharacterized protein</fullName>
    </submittedName>
</protein>
<evidence type="ECO:0000313" key="2">
    <source>
        <dbReference type="Proteomes" id="UP000318946"/>
    </source>
</evidence>
<dbReference type="KEGG" id="acou:A5CBH24_22120"/>
<dbReference type="EMBL" id="AP019735">
    <property type="protein sequence ID" value="BBL04899.1"/>
    <property type="molecule type" value="Genomic_DNA"/>
</dbReference>
<accession>A0A4Y1WXD1</accession>
<sequence length="134" mass="15477">MKDKHYLYRVAVTCYVDSLFYETGNARRCHERCHSLITQTLCGIGKSTCRNYLRYDRSELLAEVRIPPALKELLHLYVLLVTKCPQTQTAALLQELRRLLEIALRHAGRQGSELTADLLLECLCKGPKERFPQQ</sequence>
<organism evidence="1 2">
    <name type="scientific">Alistipes communis</name>
    <dbReference type="NCBI Taxonomy" id="2585118"/>
    <lineage>
        <taxon>Bacteria</taxon>
        <taxon>Pseudomonadati</taxon>
        <taxon>Bacteroidota</taxon>
        <taxon>Bacteroidia</taxon>
        <taxon>Bacteroidales</taxon>
        <taxon>Rikenellaceae</taxon>
        <taxon>Alistipes</taxon>
    </lineage>
</organism>
<name>A0A4Y1WXD1_9BACT</name>
<reference evidence="2" key="1">
    <citation type="submission" date="2019-06" db="EMBL/GenBank/DDBJ databases">
        <title>Alistipes onderdonkii subsp. vulgaris subsp. nov., Alistipes dispar sp. nov. and Alistipes communis sp. nov., isolated from human faeces, and creation of Alistipes onderdonkii subsp. onderdonkii subsp. nov.</title>
        <authorList>
            <person name="Sakamoto M."/>
            <person name="Ikeyama N."/>
            <person name="Ogata Y."/>
            <person name="Suda W."/>
            <person name="Iino T."/>
            <person name="Hattori M."/>
            <person name="Ohkuma M."/>
        </authorList>
    </citation>
    <scope>NUCLEOTIDE SEQUENCE [LARGE SCALE GENOMIC DNA]</scope>
    <source>
        <strain evidence="2">5CBH24</strain>
    </source>
</reference>
<dbReference type="AlphaFoldDB" id="A0A4Y1WXD1"/>
<proteinExistence type="predicted"/>
<dbReference type="Proteomes" id="UP000318946">
    <property type="component" value="Chromosome"/>
</dbReference>
<keyword evidence="2" id="KW-1185">Reference proteome</keyword>
<dbReference type="GeneID" id="78342926"/>
<evidence type="ECO:0000313" key="1">
    <source>
        <dbReference type="EMBL" id="BBL04899.1"/>
    </source>
</evidence>
<gene>
    <name evidence="1" type="ORF">A5CBH24_22120</name>
</gene>
<dbReference type="RefSeq" id="WP_141413217.1">
    <property type="nucleotide sequence ID" value="NZ_AP019735.1"/>
</dbReference>